<evidence type="ECO:0000256" key="2">
    <source>
        <dbReference type="SAM" id="Phobius"/>
    </source>
</evidence>
<dbReference type="Proteomes" id="UP001500200">
    <property type="component" value="Unassembled WGS sequence"/>
</dbReference>
<comment type="caution">
    <text evidence="3">The sequence shown here is derived from an EMBL/GenBank/DDBJ whole genome shotgun (WGS) entry which is preliminary data.</text>
</comment>
<evidence type="ECO:0000313" key="3">
    <source>
        <dbReference type="EMBL" id="GAA5189104.1"/>
    </source>
</evidence>
<name>A0ABP9RYC3_9MICC</name>
<accession>A0ABP9RYC3</accession>
<keyword evidence="2" id="KW-0472">Membrane</keyword>
<reference evidence="4" key="1">
    <citation type="journal article" date="2019" name="Int. J. Syst. Evol. Microbiol.">
        <title>The Global Catalogue of Microorganisms (GCM) 10K type strain sequencing project: providing services to taxonomists for standard genome sequencing and annotation.</title>
        <authorList>
            <consortium name="The Broad Institute Genomics Platform"/>
            <consortium name="The Broad Institute Genome Sequencing Center for Infectious Disease"/>
            <person name="Wu L."/>
            <person name="Ma J."/>
        </authorList>
    </citation>
    <scope>NUCLEOTIDE SEQUENCE [LARGE SCALE GENOMIC DNA]</scope>
    <source>
        <strain evidence="4">JCM 18514</strain>
    </source>
</reference>
<feature type="transmembrane region" description="Helical" evidence="2">
    <location>
        <begin position="140"/>
        <end position="171"/>
    </location>
</feature>
<keyword evidence="4" id="KW-1185">Reference proteome</keyword>
<feature type="transmembrane region" description="Helical" evidence="2">
    <location>
        <begin position="104"/>
        <end position="128"/>
    </location>
</feature>
<protein>
    <recommendedName>
        <fullName evidence="5">DUF4386 domain-containing protein</fullName>
    </recommendedName>
</protein>
<feature type="region of interest" description="Disordered" evidence="1">
    <location>
        <begin position="234"/>
        <end position="253"/>
    </location>
</feature>
<proteinExistence type="predicted"/>
<feature type="transmembrane region" description="Helical" evidence="2">
    <location>
        <begin position="204"/>
        <end position="224"/>
    </location>
</feature>
<evidence type="ECO:0008006" key="5">
    <source>
        <dbReference type="Google" id="ProtNLM"/>
    </source>
</evidence>
<keyword evidence="2" id="KW-1133">Transmembrane helix</keyword>
<evidence type="ECO:0000313" key="4">
    <source>
        <dbReference type="Proteomes" id="UP001500200"/>
    </source>
</evidence>
<feature type="transmembrane region" description="Helical" evidence="2">
    <location>
        <begin position="73"/>
        <end position="92"/>
    </location>
</feature>
<evidence type="ECO:0000256" key="1">
    <source>
        <dbReference type="SAM" id="MobiDB-lite"/>
    </source>
</evidence>
<dbReference type="EMBL" id="BAABKK010000002">
    <property type="protein sequence ID" value="GAA5189104.1"/>
    <property type="molecule type" value="Genomic_DNA"/>
</dbReference>
<sequence length="253" mass="26152">MSSRSISDDGRPARSGGPHPGVLALVSLGIFLASLITSAILTGGQTFVSPFASTGQVAAFFQQNVAALRVGGMLQFGSAVPLGIYAATVYARQLRLGVRVPGPAISFFGGISAAIFLMLSGSVTWLLSRPEITTDVTLTHALAFLAFITGGVGFVVGIGLLMAGIAVPALILGFMPRWLAWTGLVIAALSELSFLSMAIEPLQFLLPVGRFGGLLWLVAAGFLLPRTRAAANQEPRAHAPGASKMHGPSPTTP</sequence>
<feature type="transmembrane region" description="Helical" evidence="2">
    <location>
        <begin position="21"/>
        <end position="41"/>
    </location>
</feature>
<organism evidence="3 4">
    <name type="scientific">Arthrobacter gyeryongensis</name>
    <dbReference type="NCBI Taxonomy" id="1650592"/>
    <lineage>
        <taxon>Bacteria</taxon>
        <taxon>Bacillati</taxon>
        <taxon>Actinomycetota</taxon>
        <taxon>Actinomycetes</taxon>
        <taxon>Micrococcales</taxon>
        <taxon>Micrococcaceae</taxon>
        <taxon>Arthrobacter</taxon>
    </lineage>
</organism>
<gene>
    <name evidence="3" type="ORF">GCM10023346_02770</name>
</gene>
<dbReference type="RefSeq" id="WP_345447264.1">
    <property type="nucleotide sequence ID" value="NZ_BAABKK010000002.1"/>
</dbReference>
<keyword evidence="2" id="KW-0812">Transmembrane</keyword>